<name>A0A3E0GYM3_9PSEU</name>
<evidence type="ECO:0000313" key="3">
    <source>
        <dbReference type="Proteomes" id="UP000256269"/>
    </source>
</evidence>
<dbReference type="EMBL" id="QUNO01000019">
    <property type="protein sequence ID" value="REH34776.1"/>
    <property type="molecule type" value="Genomic_DNA"/>
</dbReference>
<protein>
    <submittedName>
        <fullName evidence="2">Uncharacterized protein</fullName>
    </submittedName>
</protein>
<dbReference type="RefSeq" id="WP_116180190.1">
    <property type="nucleotide sequence ID" value="NZ_CP144375.1"/>
</dbReference>
<gene>
    <name evidence="2" type="ORF">BCF44_11952</name>
</gene>
<evidence type="ECO:0000313" key="2">
    <source>
        <dbReference type="EMBL" id="REH34776.1"/>
    </source>
</evidence>
<dbReference type="Proteomes" id="UP000256269">
    <property type="component" value="Unassembled WGS sequence"/>
</dbReference>
<accession>A0A3E0GYM3</accession>
<keyword evidence="3" id="KW-1185">Reference proteome</keyword>
<proteinExistence type="predicted"/>
<evidence type="ECO:0000256" key="1">
    <source>
        <dbReference type="SAM" id="MobiDB-lite"/>
    </source>
</evidence>
<dbReference type="AlphaFoldDB" id="A0A3E0GYM3"/>
<reference evidence="2 3" key="1">
    <citation type="submission" date="2018-08" db="EMBL/GenBank/DDBJ databases">
        <title>Genomic Encyclopedia of Archaeal and Bacterial Type Strains, Phase II (KMG-II): from individual species to whole genera.</title>
        <authorList>
            <person name="Goeker M."/>
        </authorList>
    </citation>
    <scope>NUCLEOTIDE SEQUENCE [LARGE SCALE GENOMIC DNA]</scope>
    <source>
        <strain evidence="2 3">DSM 45791</strain>
    </source>
</reference>
<comment type="caution">
    <text evidence="2">The sequence shown here is derived from an EMBL/GenBank/DDBJ whole genome shotgun (WGS) entry which is preliminary data.</text>
</comment>
<feature type="region of interest" description="Disordered" evidence="1">
    <location>
        <begin position="1"/>
        <end position="24"/>
    </location>
</feature>
<sequence length="82" mass="8341">MACWALSDGRSASSPAKLSVTGRGPSPTVTGLMEQAAVPAALVTAVQLWAVLPEPSDMVTLLPGNGVPLVALVSVDDKAGRW</sequence>
<organism evidence="2 3">
    <name type="scientific">Kutzneria buriramensis</name>
    <dbReference type="NCBI Taxonomy" id="1045776"/>
    <lineage>
        <taxon>Bacteria</taxon>
        <taxon>Bacillati</taxon>
        <taxon>Actinomycetota</taxon>
        <taxon>Actinomycetes</taxon>
        <taxon>Pseudonocardiales</taxon>
        <taxon>Pseudonocardiaceae</taxon>
        <taxon>Kutzneria</taxon>
    </lineage>
</organism>